<sequence length="260" mass="29723">MIRFWRATFGAVRRALFPSRQQTDDGRLPYAENATFWRTIAASLPFAVTTSEFDRLQRLAEAFLHEKRFWGAHGFAITAEIAGTVAWGAALLAYRHGLALYRDFVGVILYPAPFRVRRQLHTEAGIESEWDDTLDGETWEQGPVLVTWQPDPTERWAVILHELAHRVDFACDGLWNRHWEAAWDTAHRAVRQGGTLPFDDYALTDPAEFVAVTAEAFFLTPTNLKYWDERLYLEWSRVTGLDPARNGSEPVVPTERSEAS</sequence>
<dbReference type="Gene3D" id="1.10.472.150">
    <property type="entry name" value="Glucose-regulated metallo-peptidase M90, N-terminal domain"/>
    <property type="match status" value="1"/>
</dbReference>
<organism evidence="1 2">
    <name type="scientific">Hydrogenophilus thermoluteolus</name>
    <name type="common">Pseudomonas hydrogenothermophila</name>
    <dbReference type="NCBI Taxonomy" id="297"/>
    <lineage>
        <taxon>Bacteria</taxon>
        <taxon>Pseudomonadati</taxon>
        <taxon>Pseudomonadota</taxon>
        <taxon>Hydrogenophilia</taxon>
        <taxon>Hydrogenophilales</taxon>
        <taxon>Hydrogenophilaceae</taxon>
        <taxon>Hydrogenophilus</taxon>
    </lineage>
</organism>
<dbReference type="InterPro" id="IPR024079">
    <property type="entry name" value="MetalloPept_cat_dom_sf"/>
</dbReference>
<evidence type="ECO:0000313" key="1">
    <source>
        <dbReference type="EMBL" id="BBD77379.1"/>
    </source>
</evidence>
<dbReference type="GO" id="GO:0005829">
    <property type="term" value="C:cytosol"/>
    <property type="evidence" value="ECO:0007669"/>
    <property type="project" value="TreeGrafter"/>
</dbReference>
<dbReference type="InterPro" id="IPR042252">
    <property type="entry name" value="MtfA_N"/>
</dbReference>
<dbReference type="SUPFAM" id="SSF55486">
    <property type="entry name" value="Metalloproteases ('zincins'), catalytic domain"/>
    <property type="match status" value="1"/>
</dbReference>
<dbReference type="GO" id="GO:0004177">
    <property type="term" value="F:aminopeptidase activity"/>
    <property type="evidence" value="ECO:0007669"/>
    <property type="project" value="TreeGrafter"/>
</dbReference>
<dbReference type="RefSeq" id="WP_119335119.1">
    <property type="nucleotide sequence ID" value="NZ_AP018558.1"/>
</dbReference>
<dbReference type="EMBL" id="AP018558">
    <property type="protein sequence ID" value="BBD77379.1"/>
    <property type="molecule type" value="Genomic_DNA"/>
</dbReference>
<dbReference type="AlphaFoldDB" id="A0A2Z6DYG1"/>
<reference evidence="1 2" key="1">
    <citation type="submission" date="2018-04" db="EMBL/GenBank/DDBJ databases">
        <title>Complete genome sequence of Hydrogenophilus thermoluteolus TH-1.</title>
        <authorList>
            <person name="Arai H."/>
        </authorList>
    </citation>
    <scope>NUCLEOTIDE SEQUENCE [LARGE SCALE GENOMIC DNA]</scope>
    <source>
        <strain evidence="1 2">TH-1</strain>
    </source>
</reference>
<accession>A0A2Z6DYG1</accession>
<evidence type="ECO:0008006" key="3">
    <source>
        <dbReference type="Google" id="ProtNLM"/>
    </source>
</evidence>
<protein>
    <recommendedName>
        <fullName evidence="3">Zinc-dependent peptidase</fullName>
    </recommendedName>
</protein>
<gene>
    <name evidence="1" type="ORF">HPTL_1115</name>
</gene>
<dbReference type="Proteomes" id="UP000262004">
    <property type="component" value="Chromosome"/>
</dbReference>
<dbReference type="PANTHER" id="PTHR30164:SF2">
    <property type="entry name" value="PROTEIN MTFA"/>
    <property type="match status" value="1"/>
</dbReference>
<proteinExistence type="predicted"/>
<evidence type="ECO:0000313" key="2">
    <source>
        <dbReference type="Proteomes" id="UP000262004"/>
    </source>
</evidence>
<dbReference type="Pfam" id="PF06167">
    <property type="entry name" value="Peptidase_M90"/>
    <property type="match status" value="1"/>
</dbReference>
<dbReference type="CDD" id="cd20169">
    <property type="entry name" value="Peptidase_M90_mtfA"/>
    <property type="match status" value="1"/>
</dbReference>
<dbReference type="Gene3D" id="3.40.390.10">
    <property type="entry name" value="Collagenase (Catalytic Domain)"/>
    <property type="match status" value="1"/>
</dbReference>
<dbReference type="GO" id="GO:0008237">
    <property type="term" value="F:metallopeptidase activity"/>
    <property type="evidence" value="ECO:0007669"/>
    <property type="project" value="InterPro"/>
</dbReference>
<dbReference type="OrthoDB" id="9786424at2"/>
<keyword evidence="2" id="KW-1185">Reference proteome</keyword>
<dbReference type="InterPro" id="IPR010384">
    <property type="entry name" value="MtfA_fam"/>
</dbReference>
<dbReference type="PANTHER" id="PTHR30164">
    <property type="entry name" value="MTFA PEPTIDASE"/>
    <property type="match status" value="1"/>
</dbReference>
<dbReference type="KEGG" id="htl:HPTL_1115"/>
<name>A0A2Z6DYG1_HYDTE</name>